<comment type="caution">
    <text evidence="2">The sequence shown here is derived from an EMBL/GenBank/DDBJ whole genome shotgun (WGS) entry which is preliminary data.</text>
</comment>
<reference evidence="2" key="1">
    <citation type="submission" date="2021-02" db="EMBL/GenBank/DDBJ databases">
        <authorList>
            <person name="Dougan E. K."/>
            <person name="Rhodes N."/>
            <person name="Thang M."/>
            <person name="Chan C."/>
        </authorList>
    </citation>
    <scope>NUCLEOTIDE SEQUENCE</scope>
</reference>
<feature type="compositionally biased region" description="Basic and acidic residues" evidence="1">
    <location>
        <begin position="12"/>
        <end position="21"/>
    </location>
</feature>
<dbReference type="AlphaFoldDB" id="A0A812P4E1"/>
<evidence type="ECO:0000256" key="1">
    <source>
        <dbReference type="SAM" id="MobiDB-lite"/>
    </source>
</evidence>
<dbReference type="Proteomes" id="UP000649617">
    <property type="component" value="Unassembled WGS sequence"/>
</dbReference>
<feature type="region of interest" description="Disordered" evidence="1">
    <location>
        <begin position="1"/>
        <end position="55"/>
    </location>
</feature>
<feature type="region of interest" description="Disordered" evidence="1">
    <location>
        <begin position="154"/>
        <end position="222"/>
    </location>
</feature>
<feature type="non-terminal residue" evidence="2">
    <location>
        <position position="1"/>
    </location>
</feature>
<protein>
    <submittedName>
        <fullName evidence="2">Uncharacterized protein</fullName>
    </submittedName>
</protein>
<keyword evidence="3" id="KW-1185">Reference proteome</keyword>
<name>A0A812P4E1_SYMPI</name>
<feature type="non-terminal residue" evidence="2">
    <location>
        <position position="222"/>
    </location>
</feature>
<feature type="compositionally biased region" description="Basic and acidic residues" evidence="1">
    <location>
        <begin position="159"/>
        <end position="185"/>
    </location>
</feature>
<proteinExistence type="predicted"/>
<evidence type="ECO:0000313" key="2">
    <source>
        <dbReference type="EMBL" id="CAE7335616.1"/>
    </source>
</evidence>
<evidence type="ECO:0000313" key="3">
    <source>
        <dbReference type="Proteomes" id="UP000649617"/>
    </source>
</evidence>
<accession>A0A812P4E1</accession>
<sequence>QHDKEVEEEAAMQERADEEVYQRMQASRLQDWEDWAMTSEMNETGEAGQGSDGPGASPMVTMTMSHVLLGPGSAPQVMGPPTPETVLVPHNQIENQMAITDDPVNLDEFLTSEHGQRWFRNWQSGQVDSDMVAARWGKEVLELFIVTKTIEDDPGALDTQRKPEGEGSKEDNVKAAGDHGSRDKAVGLVEPETEMAGHTQADQEETQDVMDEENEDEQDEDV</sequence>
<organism evidence="2 3">
    <name type="scientific">Symbiodinium pilosum</name>
    <name type="common">Dinoflagellate</name>
    <dbReference type="NCBI Taxonomy" id="2952"/>
    <lineage>
        <taxon>Eukaryota</taxon>
        <taxon>Sar</taxon>
        <taxon>Alveolata</taxon>
        <taxon>Dinophyceae</taxon>
        <taxon>Suessiales</taxon>
        <taxon>Symbiodiniaceae</taxon>
        <taxon>Symbiodinium</taxon>
    </lineage>
</organism>
<feature type="compositionally biased region" description="Acidic residues" evidence="1">
    <location>
        <begin position="1"/>
        <end position="11"/>
    </location>
</feature>
<feature type="compositionally biased region" description="Acidic residues" evidence="1">
    <location>
        <begin position="202"/>
        <end position="222"/>
    </location>
</feature>
<dbReference type="EMBL" id="CAJNIZ010012577">
    <property type="protein sequence ID" value="CAE7335616.1"/>
    <property type="molecule type" value="Genomic_DNA"/>
</dbReference>
<gene>
    <name evidence="2" type="ORF">SPIL2461_LOCUS7853</name>
</gene>